<dbReference type="NCBIfam" id="NF041808">
    <property type="entry name" value="daptide_123"/>
    <property type="match status" value="1"/>
</dbReference>
<dbReference type="Proteomes" id="UP000182126">
    <property type="component" value="Chromosome I"/>
</dbReference>
<dbReference type="RefSeq" id="WP_255218699.1">
    <property type="nucleotide sequence ID" value="NZ_LT629770.1"/>
</dbReference>
<dbReference type="AlphaFoldDB" id="A0A1H1Q2Q8"/>
<sequence length="41" mass="4266">MNAALPALEFTELEAMDAPGDADDYIRGFAVGVIIGILALT</sequence>
<proteinExistence type="predicted"/>
<accession>A0A1H1Q2Q8</accession>
<dbReference type="GeneID" id="77100245"/>
<gene>
    <name evidence="1" type="ORF">SAMN04489809_1256</name>
</gene>
<organism evidence="1 2">
    <name type="scientific">Microbacterium paraoxydans</name>
    <dbReference type="NCBI Taxonomy" id="199592"/>
    <lineage>
        <taxon>Bacteria</taxon>
        <taxon>Bacillati</taxon>
        <taxon>Actinomycetota</taxon>
        <taxon>Actinomycetes</taxon>
        <taxon>Micrococcales</taxon>
        <taxon>Microbacteriaceae</taxon>
        <taxon>Microbacterium</taxon>
    </lineage>
</organism>
<protein>
    <submittedName>
        <fullName evidence="1">Uncharacterized protein</fullName>
    </submittedName>
</protein>
<dbReference type="EMBL" id="LT629770">
    <property type="protein sequence ID" value="SDS17633.1"/>
    <property type="molecule type" value="Genomic_DNA"/>
</dbReference>
<reference evidence="1 2" key="1">
    <citation type="submission" date="2016-10" db="EMBL/GenBank/DDBJ databases">
        <authorList>
            <person name="de Groot N.N."/>
        </authorList>
    </citation>
    <scope>NUCLEOTIDE SEQUENCE [LARGE SCALE GENOMIC DNA]</scope>
    <source>
        <strain evidence="1 2">DSM 15019</strain>
    </source>
</reference>
<name>A0A1H1Q2Q8_9MICO</name>
<evidence type="ECO:0000313" key="2">
    <source>
        <dbReference type="Proteomes" id="UP000182126"/>
    </source>
</evidence>
<dbReference type="NCBIfam" id="NF041806">
    <property type="entry name" value="daptide_Mpa2"/>
    <property type="match status" value="1"/>
</dbReference>
<evidence type="ECO:0000313" key="1">
    <source>
        <dbReference type="EMBL" id="SDS17633.1"/>
    </source>
</evidence>